<dbReference type="InterPro" id="IPR000713">
    <property type="entry name" value="Mur_ligase_N"/>
</dbReference>
<dbReference type="HAMAP" id="MF_02019">
    <property type="entry name" value="MurF"/>
    <property type="match status" value="1"/>
</dbReference>
<comment type="subcellular location">
    <subcellularLocation>
        <location evidence="10 11">Cytoplasm</location>
    </subcellularLocation>
</comment>
<dbReference type="InterPro" id="IPR013221">
    <property type="entry name" value="Mur_ligase_cen"/>
</dbReference>
<dbReference type="UniPathway" id="UPA00219"/>
<organism evidence="15 16">
    <name type="scientific">Rikenella microfusus</name>
    <dbReference type="NCBI Taxonomy" id="28139"/>
    <lineage>
        <taxon>Bacteria</taxon>
        <taxon>Pseudomonadati</taxon>
        <taxon>Bacteroidota</taxon>
        <taxon>Bacteroidia</taxon>
        <taxon>Bacteroidales</taxon>
        <taxon>Rikenellaceae</taxon>
        <taxon>Rikenella</taxon>
    </lineage>
</organism>
<dbReference type="GO" id="GO:0009252">
    <property type="term" value="P:peptidoglycan biosynthetic process"/>
    <property type="evidence" value="ECO:0007669"/>
    <property type="project" value="UniProtKB-UniRule"/>
</dbReference>
<name>A0A379MNY8_9BACT</name>
<dbReference type="Pfam" id="PF02875">
    <property type="entry name" value="Mur_ligase_C"/>
    <property type="match status" value="1"/>
</dbReference>
<dbReference type="GO" id="GO:0005737">
    <property type="term" value="C:cytoplasm"/>
    <property type="evidence" value="ECO:0007669"/>
    <property type="project" value="UniProtKB-SubCell"/>
</dbReference>
<dbReference type="GO" id="GO:0071555">
    <property type="term" value="P:cell wall organization"/>
    <property type="evidence" value="ECO:0007669"/>
    <property type="project" value="UniProtKB-KW"/>
</dbReference>
<dbReference type="OrthoDB" id="9801978at2"/>
<keyword evidence="1 10" id="KW-0963">Cytoplasm</keyword>
<keyword evidence="2 10" id="KW-0436">Ligase</keyword>
<evidence type="ECO:0000313" key="15">
    <source>
        <dbReference type="EMBL" id="SUE33361.1"/>
    </source>
</evidence>
<dbReference type="PANTHER" id="PTHR43024:SF1">
    <property type="entry name" value="UDP-N-ACETYLMURAMOYL-TRIPEPTIDE--D-ALANYL-D-ALANINE LIGASE"/>
    <property type="match status" value="1"/>
</dbReference>
<comment type="function">
    <text evidence="10 11">Involved in cell wall formation. Catalyzes the final step in the synthesis of UDP-N-acetylmuramoyl-pentapeptide, the precursor of murein.</text>
</comment>
<dbReference type="Pfam" id="PF01225">
    <property type="entry name" value="Mur_ligase"/>
    <property type="match status" value="1"/>
</dbReference>
<dbReference type="Gene3D" id="3.40.1190.10">
    <property type="entry name" value="Mur-like, catalytic domain"/>
    <property type="match status" value="1"/>
</dbReference>
<evidence type="ECO:0000256" key="2">
    <source>
        <dbReference type="ARBA" id="ARBA00022598"/>
    </source>
</evidence>
<evidence type="ECO:0000256" key="1">
    <source>
        <dbReference type="ARBA" id="ARBA00022490"/>
    </source>
</evidence>
<evidence type="ECO:0000256" key="10">
    <source>
        <dbReference type="HAMAP-Rule" id="MF_02019"/>
    </source>
</evidence>
<evidence type="ECO:0000256" key="9">
    <source>
        <dbReference type="ARBA" id="ARBA00023316"/>
    </source>
</evidence>
<evidence type="ECO:0000256" key="4">
    <source>
        <dbReference type="ARBA" id="ARBA00022741"/>
    </source>
</evidence>
<evidence type="ECO:0000259" key="13">
    <source>
        <dbReference type="Pfam" id="PF02875"/>
    </source>
</evidence>
<dbReference type="GO" id="GO:0008766">
    <property type="term" value="F:UDP-N-acetylmuramoylalanyl-D-glutamyl-2,6-diaminopimelate-D-alanyl-D-alanine ligase activity"/>
    <property type="evidence" value="ECO:0007669"/>
    <property type="project" value="RHEA"/>
</dbReference>
<dbReference type="Gene3D" id="3.90.190.20">
    <property type="entry name" value="Mur ligase, C-terminal domain"/>
    <property type="match status" value="1"/>
</dbReference>
<dbReference type="InterPro" id="IPR004101">
    <property type="entry name" value="Mur_ligase_C"/>
</dbReference>
<protein>
    <recommendedName>
        <fullName evidence="10 11">UDP-N-acetylmuramoyl-tripeptide--D-alanyl-D-alanine ligase</fullName>
        <ecNumber evidence="10 11">6.3.2.10</ecNumber>
    </recommendedName>
    <alternativeName>
        <fullName evidence="10">D-alanyl-D-alanine-adding enzyme</fullName>
    </alternativeName>
</protein>
<dbReference type="EC" id="6.3.2.10" evidence="10 11"/>
<keyword evidence="7 10" id="KW-0573">Peptidoglycan synthesis</keyword>
<keyword evidence="16" id="KW-1185">Reference proteome</keyword>
<evidence type="ECO:0000259" key="14">
    <source>
        <dbReference type="Pfam" id="PF08245"/>
    </source>
</evidence>
<feature type="domain" description="Mur ligase N-terminal catalytic" evidence="12">
    <location>
        <begin position="43"/>
        <end position="108"/>
    </location>
</feature>
<dbReference type="InterPro" id="IPR005863">
    <property type="entry name" value="UDP-N-AcMur_synth"/>
</dbReference>
<comment type="similarity">
    <text evidence="10">Belongs to the MurCDEF family. MurF subfamily.</text>
</comment>
<comment type="pathway">
    <text evidence="10 11">Cell wall biogenesis; peptidoglycan biosynthesis.</text>
</comment>
<keyword evidence="3 10" id="KW-0132">Cell division</keyword>
<dbReference type="GO" id="GO:0008360">
    <property type="term" value="P:regulation of cell shape"/>
    <property type="evidence" value="ECO:0007669"/>
    <property type="project" value="UniProtKB-KW"/>
</dbReference>
<evidence type="ECO:0000259" key="12">
    <source>
        <dbReference type="Pfam" id="PF01225"/>
    </source>
</evidence>
<dbReference type="STRING" id="880526.GCA_000427365_00878"/>
<evidence type="ECO:0000256" key="7">
    <source>
        <dbReference type="ARBA" id="ARBA00022984"/>
    </source>
</evidence>
<dbReference type="SUPFAM" id="SSF63418">
    <property type="entry name" value="MurE/MurF N-terminal domain"/>
    <property type="match status" value="1"/>
</dbReference>
<comment type="catalytic activity">
    <reaction evidence="10 11">
        <text>D-alanyl-D-alanine + UDP-N-acetyl-alpha-D-muramoyl-L-alanyl-gamma-D-glutamyl-meso-2,6-diaminopimelate + ATP = UDP-N-acetyl-alpha-D-muramoyl-L-alanyl-gamma-D-glutamyl-meso-2,6-diaminopimeloyl-D-alanyl-D-alanine + ADP + phosphate + H(+)</text>
        <dbReference type="Rhea" id="RHEA:28374"/>
        <dbReference type="ChEBI" id="CHEBI:15378"/>
        <dbReference type="ChEBI" id="CHEBI:30616"/>
        <dbReference type="ChEBI" id="CHEBI:43474"/>
        <dbReference type="ChEBI" id="CHEBI:57822"/>
        <dbReference type="ChEBI" id="CHEBI:61386"/>
        <dbReference type="ChEBI" id="CHEBI:83905"/>
        <dbReference type="ChEBI" id="CHEBI:456216"/>
        <dbReference type="EC" id="6.3.2.10"/>
    </reaction>
</comment>
<dbReference type="SUPFAM" id="SSF53623">
    <property type="entry name" value="MurD-like peptide ligases, catalytic domain"/>
    <property type="match status" value="1"/>
</dbReference>
<accession>A0A379MNY8</accession>
<keyword evidence="8 10" id="KW-0131">Cell cycle</keyword>
<reference evidence="15 16" key="1">
    <citation type="submission" date="2018-06" db="EMBL/GenBank/DDBJ databases">
        <authorList>
            <consortium name="Pathogen Informatics"/>
            <person name="Doyle S."/>
        </authorList>
    </citation>
    <scope>NUCLEOTIDE SEQUENCE [LARGE SCALE GENOMIC DNA]</scope>
    <source>
        <strain evidence="15 16">NCTC11190</strain>
    </source>
</reference>
<keyword evidence="5 10" id="KW-0067">ATP-binding</keyword>
<dbReference type="InterPro" id="IPR051046">
    <property type="entry name" value="MurCDEF_CellWall_CoF430Synth"/>
</dbReference>
<evidence type="ECO:0000256" key="3">
    <source>
        <dbReference type="ARBA" id="ARBA00022618"/>
    </source>
</evidence>
<dbReference type="EMBL" id="UGVL01000001">
    <property type="protein sequence ID" value="SUE33361.1"/>
    <property type="molecule type" value="Genomic_DNA"/>
</dbReference>
<evidence type="ECO:0000256" key="5">
    <source>
        <dbReference type="ARBA" id="ARBA00022840"/>
    </source>
</evidence>
<keyword evidence="6 10" id="KW-0133">Cell shape</keyword>
<feature type="binding site" evidence="10">
    <location>
        <begin position="120"/>
        <end position="126"/>
    </location>
    <ligand>
        <name>ATP</name>
        <dbReference type="ChEBI" id="CHEBI:30616"/>
    </ligand>
</feature>
<dbReference type="SUPFAM" id="SSF53244">
    <property type="entry name" value="MurD-like peptide ligases, peptide-binding domain"/>
    <property type="match status" value="1"/>
</dbReference>
<evidence type="ECO:0000256" key="6">
    <source>
        <dbReference type="ARBA" id="ARBA00022960"/>
    </source>
</evidence>
<sequence>MSNTGLGKNLSELYELYCENGGQVTTDSRTVAAQAASHDGVGPVFFALKGENFDGNDYAVQAIADGAAAAVVQGRLPRGVEAESEEAARYIVVKDTLAALQELAAHHRETLGLPVIALTGSNGKTTTKELTARILRTKYRVACTEGNLNNHIGVPLTLLSIREDDDAAIVEMGANHRGEIAALCALAKPDIGLITNVGRAHLEGFGGPEGVRLGKGELYDYLAAHGGTAFYSADDPVLAGMVSERFGKSEGTALGYTAADLGISAVSGTEGDRLVLALSGGGETATGMTGGYNLSNVAAAMAVGRYFGIGAAEALAAVASYVPDNNRSQVAVSARGTGNTLYMDAYNANPSSMAAALDNFLALPVAGERVAILGDMRELGDFAAAEHRAVVGRLAAWPGIRCYLVGPEFGAVVSGTENERRAYPSAEALAEALKSGEIVIRDAHVLVKGSRGIALEKLYPLL</sequence>
<dbReference type="PANTHER" id="PTHR43024">
    <property type="entry name" value="UDP-N-ACETYLMURAMOYL-TRIPEPTIDE--D-ALANYL-D-ALANINE LIGASE"/>
    <property type="match status" value="1"/>
</dbReference>
<dbReference type="GO" id="GO:0051301">
    <property type="term" value="P:cell division"/>
    <property type="evidence" value="ECO:0007669"/>
    <property type="project" value="UniProtKB-KW"/>
</dbReference>
<feature type="domain" description="Mur ligase central" evidence="14">
    <location>
        <begin position="119"/>
        <end position="303"/>
    </location>
</feature>
<dbReference type="GO" id="GO:0047480">
    <property type="term" value="F:UDP-N-acetylmuramoyl-tripeptide-D-alanyl-D-alanine ligase activity"/>
    <property type="evidence" value="ECO:0007669"/>
    <property type="project" value="UniProtKB-UniRule"/>
</dbReference>
<dbReference type="NCBIfam" id="TIGR01143">
    <property type="entry name" value="murF"/>
    <property type="match status" value="1"/>
</dbReference>
<evidence type="ECO:0000313" key="16">
    <source>
        <dbReference type="Proteomes" id="UP000255233"/>
    </source>
</evidence>
<dbReference type="Proteomes" id="UP000255233">
    <property type="component" value="Unassembled WGS sequence"/>
</dbReference>
<dbReference type="InterPro" id="IPR036565">
    <property type="entry name" value="Mur-like_cat_sf"/>
</dbReference>
<evidence type="ECO:0000256" key="8">
    <source>
        <dbReference type="ARBA" id="ARBA00023306"/>
    </source>
</evidence>
<dbReference type="GO" id="GO:0005524">
    <property type="term" value="F:ATP binding"/>
    <property type="evidence" value="ECO:0007669"/>
    <property type="project" value="UniProtKB-UniRule"/>
</dbReference>
<dbReference type="InterPro" id="IPR035911">
    <property type="entry name" value="MurE/MurF_N"/>
</dbReference>
<dbReference type="InterPro" id="IPR036615">
    <property type="entry name" value="Mur_ligase_C_dom_sf"/>
</dbReference>
<keyword evidence="9 10" id="KW-0961">Cell wall biogenesis/degradation</keyword>
<evidence type="ECO:0000256" key="11">
    <source>
        <dbReference type="RuleBase" id="RU004136"/>
    </source>
</evidence>
<proteinExistence type="inferred from homology"/>
<feature type="domain" description="Mur ligase C-terminal" evidence="13">
    <location>
        <begin position="337"/>
        <end position="450"/>
    </location>
</feature>
<keyword evidence="4 10" id="KW-0547">Nucleotide-binding</keyword>
<gene>
    <name evidence="10 15" type="primary">murF</name>
    <name evidence="15" type="ORF">NCTC11190_00568</name>
</gene>
<dbReference type="Gene3D" id="3.40.1390.10">
    <property type="entry name" value="MurE/MurF, N-terminal domain"/>
    <property type="match status" value="1"/>
</dbReference>
<dbReference type="AlphaFoldDB" id="A0A379MNY8"/>
<dbReference type="Pfam" id="PF08245">
    <property type="entry name" value="Mur_ligase_M"/>
    <property type="match status" value="1"/>
</dbReference>